<proteinExistence type="predicted"/>
<feature type="repeat" description="TPR" evidence="1">
    <location>
        <begin position="212"/>
        <end position="245"/>
    </location>
</feature>
<keyword evidence="1" id="KW-0802">TPR repeat</keyword>
<name>A0A3L9YWK6_9FLAO</name>
<evidence type="ECO:0000313" key="3">
    <source>
        <dbReference type="Proteomes" id="UP000271339"/>
    </source>
</evidence>
<dbReference type="SUPFAM" id="SSF48452">
    <property type="entry name" value="TPR-like"/>
    <property type="match status" value="1"/>
</dbReference>
<evidence type="ECO:0000313" key="2">
    <source>
        <dbReference type="EMBL" id="RMA64704.1"/>
    </source>
</evidence>
<dbReference type="InterPro" id="IPR019734">
    <property type="entry name" value="TPR_rpt"/>
</dbReference>
<dbReference type="Gene3D" id="1.25.40.10">
    <property type="entry name" value="Tetratricopeptide repeat domain"/>
    <property type="match status" value="3"/>
</dbReference>
<sequence>MKNILMILVLIAVSACNSSEKKEKITSETDYNRYLATNEAPSRDAALTDIEFWGKRIKEDSTQLVEFSKLGGLHTALFSATGDVSELYKSETFIKKAKHLAAIDKDNYLRSLAHNYISQHRFKEAKVLLDSAYALKDNKRVTELMLFDVNMELGNYDLADEFLGKIKNNSDYNYLIRLSKWSDHKGDLDSAIRYMEQAMKVAESSGSKSLRLWTYSNIADYYGHAGRIQDAYSYYLKTLELQPDNAYVKKGIAWITYASEKNTQEANRILDSIMVQHKVPDYYLLKAEMAEYNGDASEAQKQTNNFLQAVQNANYGEMYNAYLIEIYADSDPQKALQMAEREVENRATPETYQLLAYAQLKSGDKEAALQTIETHVEGKTFEPKAAYCSALVYKANGLNDKVIPLKAELQDAAFELGPVMMRNVKDL</sequence>
<reference evidence="2 3" key="1">
    <citation type="submission" date="2018-10" db="EMBL/GenBank/DDBJ databases">
        <title>Genomic Encyclopedia of Archaeal and Bacterial Type Strains, Phase II (KMG-II): from individual species to whole genera.</title>
        <authorList>
            <person name="Goeker M."/>
        </authorList>
    </citation>
    <scope>NUCLEOTIDE SEQUENCE [LARGE SCALE GENOMIC DNA]</scope>
    <source>
        <strain evidence="2 3">DSM 23424</strain>
    </source>
</reference>
<dbReference type="OrthoDB" id="1399920at2"/>
<dbReference type="PROSITE" id="PS50005">
    <property type="entry name" value="TPR"/>
    <property type="match status" value="1"/>
</dbReference>
<dbReference type="Pfam" id="PF13424">
    <property type="entry name" value="TPR_12"/>
    <property type="match status" value="1"/>
</dbReference>
<accession>A0A3L9YWK6</accession>
<keyword evidence="3" id="KW-1185">Reference proteome</keyword>
<dbReference type="PROSITE" id="PS51257">
    <property type="entry name" value="PROKAR_LIPOPROTEIN"/>
    <property type="match status" value="1"/>
</dbReference>
<organism evidence="2 3">
    <name type="scientific">Ulvibacter antarcticus</name>
    <dbReference type="NCBI Taxonomy" id="442714"/>
    <lineage>
        <taxon>Bacteria</taxon>
        <taxon>Pseudomonadati</taxon>
        <taxon>Bacteroidota</taxon>
        <taxon>Flavobacteriia</taxon>
        <taxon>Flavobacteriales</taxon>
        <taxon>Flavobacteriaceae</taxon>
        <taxon>Ulvibacter</taxon>
    </lineage>
</organism>
<dbReference type="EMBL" id="REFC01000012">
    <property type="protein sequence ID" value="RMA64704.1"/>
    <property type="molecule type" value="Genomic_DNA"/>
</dbReference>
<comment type="caution">
    <text evidence="2">The sequence shown here is derived from an EMBL/GenBank/DDBJ whole genome shotgun (WGS) entry which is preliminary data.</text>
</comment>
<gene>
    <name evidence="2" type="ORF">BXY75_1584</name>
</gene>
<protein>
    <submittedName>
        <fullName evidence="2">Tetratricopeptide repeat protein</fullName>
    </submittedName>
</protein>
<dbReference type="Proteomes" id="UP000271339">
    <property type="component" value="Unassembled WGS sequence"/>
</dbReference>
<dbReference type="InterPro" id="IPR011990">
    <property type="entry name" value="TPR-like_helical_dom_sf"/>
</dbReference>
<evidence type="ECO:0000256" key="1">
    <source>
        <dbReference type="PROSITE-ProRule" id="PRU00339"/>
    </source>
</evidence>
<dbReference type="AlphaFoldDB" id="A0A3L9YWK6"/>
<dbReference type="SMART" id="SM00028">
    <property type="entry name" value="TPR"/>
    <property type="match status" value="4"/>
</dbReference>
<dbReference type="RefSeq" id="WP_121907140.1">
    <property type="nucleotide sequence ID" value="NZ_REFC01000012.1"/>
</dbReference>